<gene>
    <name evidence="9" type="ORF">N865_15805</name>
</gene>
<feature type="transmembrane region" description="Helical" evidence="7">
    <location>
        <begin position="430"/>
        <end position="453"/>
    </location>
</feature>
<evidence type="ECO:0000256" key="1">
    <source>
        <dbReference type="ARBA" id="ARBA00004651"/>
    </source>
</evidence>
<feature type="transmembrane region" description="Helical" evidence="7">
    <location>
        <begin position="187"/>
        <end position="205"/>
    </location>
</feature>
<dbReference type="InterPro" id="IPR011701">
    <property type="entry name" value="MFS"/>
</dbReference>
<feature type="region of interest" description="Disordered" evidence="6">
    <location>
        <begin position="1"/>
        <end position="26"/>
    </location>
</feature>
<evidence type="ECO:0000313" key="10">
    <source>
        <dbReference type="Proteomes" id="UP000019489"/>
    </source>
</evidence>
<keyword evidence="3 7" id="KW-0812">Transmembrane</keyword>
<dbReference type="Proteomes" id="UP000019489">
    <property type="component" value="Unassembled WGS sequence"/>
</dbReference>
<dbReference type="GO" id="GO:0022857">
    <property type="term" value="F:transmembrane transporter activity"/>
    <property type="evidence" value="ECO:0007669"/>
    <property type="project" value="InterPro"/>
</dbReference>
<feature type="transmembrane region" description="Helical" evidence="7">
    <location>
        <begin position="459"/>
        <end position="476"/>
    </location>
</feature>
<keyword evidence="10" id="KW-1185">Reference proteome</keyword>
<dbReference type="eggNOG" id="COG0477">
    <property type="taxonomic scope" value="Bacteria"/>
</dbReference>
<feature type="transmembrane region" description="Helical" evidence="7">
    <location>
        <begin position="48"/>
        <end position="66"/>
    </location>
</feature>
<dbReference type="CDD" id="cd17370">
    <property type="entry name" value="MFS_MJ1317_like"/>
    <property type="match status" value="1"/>
</dbReference>
<feature type="transmembrane region" description="Helical" evidence="7">
    <location>
        <begin position="373"/>
        <end position="394"/>
    </location>
</feature>
<evidence type="ECO:0000256" key="6">
    <source>
        <dbReference type="SAM" id="MobiDB-lite"/>
    </source>
</evidence>
<sequence length="492" mass="49955">MGVARGLSAPERRGGEDDMAHEVEHEAGPARVDAAEGSHTDGSHPWSAWRVVVWFGLVSLAADMVYEGARSMYGPLLASLGASALVVGLVTGAGEAMALVLRLVFGPLADRSGRYWSLTVIGYGLTAVCVPLLAVTPFVGAAGLGLAIVLILLERSGKAVRSPSKSALLAHVAGAVGRGRGFGVHKALDQLGAFLGPLLVAGVVALAGGVIWPGMLVLAIPGAAAMLILAMIRRRVPDPSVYDAAAAEPVPEPPAAPQAAAPEPAPELAPEPAAPTPAREQANAAGATRTSGIRGWVGDALGTQLPPEFWRYALAASLTTGGLVTFGIIGFHLTQEGIVPVAAVPVVYAGAMLVEALAALVVGAVYDRVGGSVLYAVPVLVALVPALALGGSLWAVLAGVVVWGAAYGVQDSTVKALVAEVVAPPRRASAYGVFAGVQGVFAIVGGAVAGWLYGRSVPALVVVIALSQLVALVLLVRTVRDTRRRAVPARTT</sequence>
<feature type="region of interest" description="Disordered" evidence="6">
    <location>
        <begin position="245"/>
        <end position="288"/>
    </location>
</feature>
<comment type="subcellular location">
    <subcellularLocation>
        <location evidence="1">Cell membrane</location>
        <topology evidence="1">Multi-pass membrane protein</topology>
    </subcellularLocation>
</comment>
<keyword evidence="4 7" id="KW-1133">Transmembrane helix</keyword>
<dbReference type="InterPro" id="IPR020846">
    <property type="entry name" value="MFS_dom"/>
</dbReference>
<dbReference type="PANTHER" id="PTHR42688:SF1">
    <property type="entry name" value="BLR5212 PROTEIN"/>
    <property type="match status" value="1"/>
</dbReference>
<dbReference type="InterPro" id="IPR036259">
    <property type="entry name" value="MFS_trans_sf"/>
</dbReference>
<dbReference type="EMBL" id="AWSA01000044">
    <property type="protein sequence ID" value="EWT00384.1"/>
    <property type="molecule type" value="Genomic_DNA"/>
</dbReference>
<reference evidence="9 10" key="1">
    <citation type="submission" date="2013-08" db="EMBL/GenBank/DDBJ databases">
        <title>Intrasporangium oryzae NRRL B-24470.</title>
        <authorList>
            <person name="Liu H."/>
            <person name="Wang G."/>
        </authorList>
    </citation>
    <scope>NUCLEOTIDE SEQUENCE [LARGE SCALE GENOMIC DNA]</scope>
    <source>
        <strain evidence="9 10">NRRL B-24470</strain>
    </source>
</reference>
<feature type="transmembrane region" description="Helical" evidence="7">
    <location>
        <begin position="78"/>
        <end position="100"/>
    </location>
</feature>
<dbReference type="GO" id="GO:0005886">
    <property type="term" value="C:plasma membrane"/>
    <property type="evidence" value="ECO:0007669"/>
    <property type="project" value="UniProtKB-SubCell"/>
</dbReference>
<evidence type="ECO:0000313" key="9">
    <source>
        <dbReference type="EMBL" id="EWT00384.1"/>
    </source>
</evidence>
<dbReference type="Gene3D" id="1.20.1250.20">
    <property type="entry name" value="MFS general substrate transporter like domains"/>
    <property type="match status" value="2"/>
</dbReference>
<proteinExistence type="predicted"/>
<evidence type="ECO:0000256" key="4">
    <source>
        <dbReference type="ARBA" id="ARBA00022989"/>
    </source>
</evidence>
<keyword evidence="5 7" id="KW-0472">Membrane</keyword>
<dbReference type="PATRIC" id="fig|1386089.3.peg.3356"/>
<keyword evidence="2" id="KW-1003">Cell membrane</keyword>
<feature type="compositionally biased region" description="Basic and acidic residues" evidence="6">
    <location>
        <begin position="10"/>
        <end position="26"/>
    </location>
</feature>
<dbReference type="PANTHER" id="PTHR42688">
    <property type="entry name" value="CONSERVED PROTEIN"/>
    <property type="match status" value="1"/>
</dbReference>
<accession>W9G938</accession>
<evidence type="ECO:0000256" key="7">
    <source>
        <dbReference type="SAM" id="Phobius"/>
    </source>
</evidence>
<feature type="domain" description="Major facilitator superfamily (MFS) profile" evidence="8">
    <location>
        <begin position="49"/>
        <end position="483"/>
    </location>
</feature>
<dbReference type="InterPro" id="IPR052425">
    <property type="entry name" value="Uncharacterized_MFS-type"/>
</dbReference>
<protein>
    <recommendedName>
        <fullName evidence="8">Major facilitator superfamily (MFS) profile domain-containing protein</fullName>
    </recommendedName>
</protein>
<feature type="compositionally biased region" description="Pro residues" evidence="6">
    <location>
        <begin position="263"/>
        <end position="275"/>
    </location>
</feature>
<comment type="caution">
    <text evidence="9">The sequence shown here is derived from an EMBL/GenBank/DDBJ whole genome shotgun (WGS) entry which is preliminary data.</text>
</comment>
<feature type="transmembrane region" description="Helical" evidence="7">
    <location>
        <begin position="312"/>
        <end position="334"/>
    </location>
</feature>
<dbReference type="AlphaFoldDB" id="W9G938"/>
<dbReference type="Pfam" id="PF07690">
    <property type="entry name" value="MFS_1"/>
    <property type="match status" value="2"/>
</dbReference>
<feature type="transmembrane region" description="Helical" evidence="7">
    <location>
        <begin position="120"/>
        <end position="153"/>
    </location>
</feature>
<name>W9G938_9MICO</name>
<feature type="transmembrane region" description="Helical" evidence="7">
    <location>
        <begin position="346"/>
        <end position="366"/>
    </location>
</feature>
<evidence type="ECO:0000256" key="2">
    <source>
        <dbReference type="ARBA" id="ARBA00022475"/>
    </source>
</evidence>
<evidence type="ECO:0000256" key="3">
    <source>
        <dbReference type="ARBA" id="ARBA00022692"/>
    </source>
</evidence>
<organism evidence="9 10">
    <name type="scientific">Intrasporangium oryzae NRRL B-24470</name>
    <dbReference type="NCBI Taxonomy" id="1386089"/>
    <lineage>
        <taxon>Bacteria</taxon>
        <taxon>Bacillati</taxon>
        <taxon>Actinomycetota</taxon>
        <taxon>Actinomycetes</taxon>
        <taxon>Micrococcales</taxon>
        <taxon>Intrasporangiaceae</taxon>
        <taxon>Intrasporangium</taxon>
    </lineage>
</organism>
<evidence type="ECO:0000259" key="8">
    <source>
        <dbReference type="PROSITE" id="PS50850"/>
    </source>
</evidence>
<dbReference type="PROSITE" id="PS50850">
    <property type="entry name" value="MFS"/>
    <property type="match status" value="1"/>
</dbReference>
<dbReference type="STRING" id="1386089.N865_15805"/>
<dbReference type="SUPFAM" id="SSF103473">
    <property type="entry name" value="MFS general substrate transporter"/>
    <property type="match status" value="1"/>
</dbReference>
<evidence type="ECO:0000256" key="5">
    <source>
        <dbReference type="ARBA" id="ARBA00023136"/>
    </source>
</evidence>